<dbReference type="VEuPathDB" id="PlasmoDB:PRCDC_0901500"/>
<dbReference type="EMBL" id="LVLA01000010">
    <property type="protein sequence ID" value="KYN98319.1"/>
    <property type="molecule type" value="Genomic_DNA"/>
</dbReference>
<keyword evidence="1" id="KW-0378">Hydrolase</keyword>
<dbReference type="GO" id="GO:0003676">
    <property type="term" value="F:nucleic acid binding"/>
    <property type="evidence" value="ECO:0007669"/>
    <property type="project" value="InterPro"/>
</dbReference>
<dbReference type="InterPro" id="IPR014001">
    <property type="entry name" value="Helicase_ATP-bd"/>
</dbReference>
<feature type="region of interest" description="Disordered" evidence="3">
    <location>
        <begin position="1115"/>
        <end position="1170"/>
    </location>
</feature>
<dbReference type="SUPFAM" id="SSF52540">
    <property type="entry name" value="P-loop containing nucleoside triphosphate hydrolases"/>
    <property type="match status" value="2"/>
</dbReference>
<reference evidence="5 6" key="1">
    <citation type="journal article" date="2016" name="Nat. Commun.">
        <title>Genomes of cryptic chimpanzee Plasmodium species reveal key evolutionary events leading to human malaria.</title>
        <authorList>
            <person name="Sundararaman S.A."/>
            <person name="Plenderleith L.J."/>
            <person name="Liu W."/>
            <person name="Loy D.E."/>
            <person name="Learn G.H."/>
            <person name="Li Y."/>
            <person name="Shaw K.S."/>
            <person name="Ayouba A."/>
            <person name="Peeters M."/>
            <person name="Speede S."/>
            <person name="Shaw G.M."/>
            <person name="Bushman F.D."/>
            <person name="Brisson D."/>
            <person name="Rayner J.C."/>
            <person name="Sharp P.M."/>
            <person name="Hahn B.H."/>
        </authorList>
    </citation>
    <scope>NUCLEOTIDE SEQUENCE [LARGE SCALE GENOMIC DNA]</scope>
    <source>
        <strain evidence="5 6">SY57</strain>
    </source>
</reference>
<dbReference type="KEGG" id="prei:PRSY57_0901500"/>
<dbReference type="Proteomes" id="UP000076359">
    <property type="component" value="Unassembled WGS sequence"/>
</dbReference>
<evidence type="ECO:0000256" key="1">
    <source>
        <dbReference type="ARBA" id="ARBA00022801"/>
    </source>
</evidence>
<feature type="compositionally biased region" description="Basic and acidic residues" evidence="3">
    <location>
        <begin position="1155"/>
        <end position="1170"/>
    </location>
</feature>
<dbReference type="Pfam" id="PF00270">
    <property type="entry name" value="DEAD"/>
    <property type="match status" value="1"/>
</dbReference>
<feature type="compositionally biased region" description="Basic and acidic residues" evidence="3">
    <location>
        <begin position="913"/>
        <end position="931"/>
    </location>
</feature>
<feature type="region of interest" description="Disordered" evidence="3">
    <location>
        <begin position="898"/>
        <end position="946"/>
    </location>
</feature>
<dbReference type="Gene3D" id="3.40.50.300">
    <property type="entry name" value="P-loop containing nucleotide triphosphate hydrolases"/>
    <property type="match status" value="2"/>
</dbReference>
<keyword evidence="2 5" id="KW-0067">ATP-binding</keyword>
<dbReference type="GO" id="GO:0016787">
    <property type="term" value="F:hydrolase activity"/>
    <property type="evidence" value="ECO:0007669"/>
    <property type="project" value="UniProtKB-KW"/>
</dbReference>
<feature type="domain" description="Helicase ATP-binding" evidence="4">
    <location>
        <begin position="1245"/>
        <end position="1427"/>
    </location>
</feature>
<dbReference type="GeneID" id="24530863"/>
<dbReference type="PANTHER" id="PTHR44533">
    <property type="entry name" value="DEAD/H RNA HELICASE, PUTATIVE-RELATED"/>
    <property type="match status" value="1"/>
</dbReference>
<evidence type="ECO:0000256" key="2">
    <source>
        <dbReference type="ARBA" id="ARBA00022806"/>
    </source>
</evidence>
<dbReference type="PANTHER" id="PTHR44533:SF4">
    <property type="entry name" value="DEAD_H RNA HELICASE, PUTATIVE-RELATED"/>
    <property type="match status" value="1"/>
</dbReference>
<feature type="compositionally biased region" description="Basic and acidic residues" evidence="3">
    <location>
        <begin position="1119"/>
        <end position="1130"/>
    </location>
</feature>
<protein>
    <submittedName>
        <fullName evidence="5">DEAD/DEAH box helicase, putative</fullName>
    </submittedName>
</protein>
<feature type="compositionally biased region" description="Low complexity" evidence="3">
    <location>
        <begin position="1582"/>
        <end position="1599"/>
    </location>
</feature>
<dbReference type="InterPro" id="IPR011545">
    <property type="entry name" value="DEAD/DEAH_box_helicase_dom"/>
</dbReference>
<accession>A0A151LHJ0</accession>
<dbReference type="GO" id="GO:0005524">
    <property type="term" value="F:ATP binding"/>
    <property type="evidence" value="ECO:0007669"/>
    <property type="project" value="InterPro"/>
</dbReference>
<keyword evidence="2 5" id="KW-0547">Nucleotide-binding</keyword>
<dbReference type="RefSeq" id="XP_012762708.2">
    <property type="nucleotide sequence ID" value="XM_012907254.2"/>
</dbReference>
<sequence length="2543" mass="302003">MDLMNDEYDIDEPKERNIIKGDYDDDNMGNGFSIINSYKDIDLNDINDLESIVKNDEISVDRKLEYFYSKLNSNIFDIFRIVADYENIYIISGEGLIIYVCMLLSKFYSFKNEEDKNILSFDNSLNMISVVYYIEKILSDICACNSNFHIIFFNVFNIFFEKKKNKLFQNYNLLRNAFIIHCKKNLIPYFIFNNWYNDENYNIYLIKYKPLFMFVEDSSSFLYAFNKYYVSNVNTHNKENNVNINQEKKNIFVDNDKNINGDHYDDDDDDKNIEKKKNYKEYIYKKNIYDTYNNDIREMSLCFYFLLLNNILRDIKCVFFFNLESEKNTINAFSINYTGVNFEAMKQLNDKASLLFDNVYYEKKENSNTEEINDKVSKKGCNINDCDSSNVLYINIQNIKDYDILYKEDNKNYNDVENKMLDRFMNNVKEQNVDLKNMALHIFFCKIIEEKEHVMDMKKKEYKYFHLVMKILFLHNYLLEKMNMLNLCIDNLNEFNDIYKIIKEAVHIHICDYLDVYNFLLKLLQRYEYSNILKSIRNSDLLNFFNSSIIQNLINFLCQKISQDVFIIEYDDMPFEDKDNFEMSYKNILKEKYECLFPIDLSFLRDDINMLCKRGDDATNNANEDNIINSNDDRLEVVSKNKEVNDDNKNIVTINLIRIKNELVETFFYLNDISHNNNNNNNNCEVDNMIEEKKREMVLKIIFINKCLEYDNNFFELTGMLHISERENVVDIFNSYMKLSSLSRNLPFANQKDEKYKLRRQQKDERRKAIIAKYFYISSLHHPIVISENHPWIKYYSYNIEKLYDYLRNEEKKKGITQRMKVLFDSSSEREDDEKDGDTEIVKINNITSDVKNKSKKNKRLSDSKHTNEKTIIKKKFCTNIKLKKNNDIFEILDDHFDEDSDRPEDMNSINEHGNKKEDSSNKKGKNETKVGKKGSKNSNATTLSRKDEILKKKELSNEKKTYEVDLERYNNLEQKIVKLASDDSYAEMNIWSLDIISGYNRLVDVYNFNNITNLIKSVDLQIKISMKVLNSMFHIIMYTKLKNIKTGKQKSDAIRSIILIYRLTNDIFNKFKEHLSEKDIVQIQTVLLSLGFQNSSYNLFEEYVKLKKDTYNNASSNDGKHEVGNKVDECVSSGKKGKENKKEESNSKKKISKGKKENNDTKDVNLKKGFKKGDVNNSNTIKSLDDIYKYKLESVKTYSELKIDENKEHEFQLYYMYYLLDRTTGNIKDSRVLFTLDTWQYNILNLVDRRKSILVSCPTSSGKTFICYYVMDKVLRLNNDSVVIYVAPNDTLALQIYHEVNGRFSTKGYSKYGGNKLCSYMTDKYAEEKALDSQIIIILPSILENILLSYYALNDMNENMNVSKFISKIEYIIFDEIHCIGDKEFYGSQIENIIHLINCPFLALSATIGNINCFYSWLQNVLLKKGRSINDLHLIKFYERFSDLILYVYTNKNLHHLNPLTCFNFRDILYKGINKDFYCNPREIYEIIIILFELARKKNFYHLVEFLEPSFYFQYTRCINKKKFIYYMHSVKEMIVYLIQNNYINNLEYDMIIHILLSNYMKNSYYIRDENEEDIERKNKINNNNNSNNNNNNNYDNTKNIVDNEEVKANDKVIKKSDKVVVKNLYKSTIRDNVPKEKLFQELYKRVNFDEKYISNRTNDLVKYTEMVNMEQEYLDSDKLIELLKKLEDINFLPCIVFNFERKELEDMTINLINELMKRQHDKYYGDEERAFNTKMENKMRREKYENMLKQREMLLKMKSMSRNQRLEQNIDKEYLDMLIDDEIPEPPLDVSEEYDKDFYFCNQKVYCNYVTEIEDLIKDAQKAIEGRKYKSILIEGLRRGIGLHYEVLPYKFTIIVESLFRLGFVKIIFSNKNLSLGINIPCRSIIFAGHTIELNSLMFKQTSGRAGRRGFDLYGNIIIWNINFKNLKRLITSPLQTLSGTYSVNFTNICRSMLLYNSLKRIRENEEGILKNKVIVNKPNKKKKKDETLSVAEKEEIFEKNRAINVNYFSRINGILSLFFNSLYYINSFEESKQNYNNMNNVVVSGDNVCSLTINYQNGNENGKGHINNISTCTTTSTSSVNNMENNNNSNMNGCGDKKSEGSERHDMIQHILHEFNEYKENDKLSKFINREYEYNELLVELLTNRKMKNNKLKEEKKMNELCFMTRAHFHIFLNVLIEMEALDEEGNIINLTELSIFLKKEYDNNLIITYLLIKKVLHNIIGDNTFLSSSVVISLNRIIDSITFEKNYYRSIIVDDATRGQFILLFILSHFINKRKENKIALTKALINSQYEENKSKLELFSSYYFPLLHALPSSIQKHIDHIENILLKYLVNYCLVVLIKLNLLNKKKAYLLPYTKLYIFQQHPCVSLKDIFPKKQKADYFKFYESKLRDYKVRSPFLVSLFKGDDFKSLDELLYTCLQDFDLRKDMLPDIVENYVSFYKYEDGIIKEEKICLNNSYILDYYIHGKYDVLRNKNNLGQYTWYIIDRFINSLKNIEHFLYEVKRERLLLSSDVFYTNLNTLKDYLERNFKSINSLHVKNN</sequence>
<dbReference type="GO" id="GO:0005737">
    <property type="term" value="C:cytoplasm"/>
    <property type="evidence" value="ECO:0007669"/>
    <property type="project" value="TreeGrafter"/>
</dbReference>
<organism evidence="5 6">
    <name type="scientific">Plasmodium reichenowi</name>
    <dbReference type="NCBI Taxonomy" id="5854"/>
    <lineage>
        <taxon>Eukaryota</taxon>
        <taxon>Sar</taxon>
        <taxon>Alveolata</taxon>
        <taxon>Apicomplexa</taxon>
        <taxon>Aconoidasida</taxon>
        <taxon>Haemosporida</taxon>
        <taxon>Plasmodiidae</taxon>
        <taxon>Plasmodium</taxon>
        <taxon>Plasmodium (Laverania)</taxon>
    </lineage>
</organism>
<evidence type="ECO:0000259" key="4">
    <source>
        <dbReference type="PROSITE" id="PS51192"/>
    </source>
</evidence>
<feature type="compositionally biased region" description="Basic and acidic residues" evidence="3">
    <location>
        <begin position="1137"/>
        <end position="1148"/>
    </location>
</feature>
<dbReference type="SMART" id="SM00487">
    <property type="entry name" value="DEXDc"/>
    <property type="match status" value="1"/>
</dbReference>
<evidence type="ECO:0000313" key="5">
    <source>
        <dbReference type="EMBL" id="KYN98319.1"/>
    </source>
</evidence>
<comment type="caution">
    <text evidence="5">The sequence shown here is derived from an EMBL/GenBank/DDBJ whole genome shotgun (WGS) entry which is preliminary data.</text>
</comment>
<evidence type="ECO:0000256" key="3">
    <source>
        <dbReference type="SAM" id="MobiDB-lite"/>
    </source>
</evidence>
<keyword evidence="2 5" id="KW-0347">Helicase</keyword>
<dbReference type="GO" id="GO:0004386">
    <property type="term" value="F:helicase activity"/>
    <property type="evidence" value="ECO:0007669"/>
    <property type="project" value="UniProtKB-KW"/>
</dbReference>
<dbReference type="VEuPathDB" id="PlasmoDB:PRG01_0910800"/>
<name>A0A151LHJ0_PLARE</name>
<dbReference type="PROSITE" id="PS51192">
    <property type="entry name" value="HELICASE_ATP_BIND_1"/>
    <property type="match status" value="1"/>
</dbReference>
<feature type="region of interest" description="Disordered" evidence="3">
    <location>
        <begin position="1580"/>
        <end position="1599"/>
    </location>
</feature>
<gene>
    <name evidence="5" type="ORF">PRSY57_0901500</name>
</gene>
<dbReference type="InterPro" id="IPR052431">
    <property type="entry name" value="SKI2_subfamily_helicases"/>
</dbReference>
<proteinExistence type="predicted"/>
<evidence type="ECO:0000313" key="6">
    <source>
        <dbReference type="Proteomes" id="UP000076359"/>
    </source>
</evidence>
<dbReference type="InterPro" id="IPR027417">
    <property type="entry name" value="P-loop_NTPase"/>
</dbReference>